<dbReference type="InterPro" id="IPR050428">
    <property type="entry name" value="TCS_sensor_his_kinase"/>
</dbReference>
<dbReference type="Pfam" id="PF02518">
    <property type="entry name" value="HATPase_c"/>
    <property type="match status" value="1"/>
</dbReference>
<evidence type="ECO:0000256" key="5">
    <source>
        <dbReference type="ARBA" id="ARBA00022679"/>
    </source>
</evidence>
<evidence type="ECO:0000256" key="8">
    <source>
        <dbReference type="ARBA" id="ARBA00022989"/>
    </source>
</evidence>
<comment type="caution">
    <text evidence="13">The sequence shown here is derived from an EMBL/GenBank/DDBJ whole genome shotgun (WGS) entry which is preliminary data.</text>
</comment>
<evidence type="ECO:0000259" key="12">
    <source>
        <dbReference type="PROSITE" id="PS50109"/>
    </source>
</evidence>
<dbReference type="InterPro" id="IPR005467">
    <property type="entry name" value="His_kinase_dom"/>
</dbReference>
<evidence type="ECO:0000313" key="13">
    <source>
        <dbReference type="EMBL" id="PRW64853.1"/>
    </source>
</evidence>
<dbReference type="FunCoup" id="A0A2T0H0N9">
    <property type="interactions" value="41"/>
</dbReference>
<dbReference type="Pfam" id="PF00512">
    <property type="entry name" value="HisKA"/>
    <property type="match status" value="1"/>
</dbReference>
<keyword evidence="6 11" id="KW-0812">Transmembrane</keyword>
<dbReference type="GO" id="GO:0000155">
    <property type="term" value="F:phosphorelay sensor kinase activity"/>
    <property type="evidence" value="ECO:0007669"/>
    <property type="project" value="InterPro"/>
</dbReference>
<evidence type="ECO:0000256" key="4">
    <source>
        <dbReference type="ARBA" id="ARBA00022553"/>
    </source>
</evidence>
<dbReference type="EMBL" id="PVSR01000002">
    <property type="protein sequence ID" value="PRW64853.1"/>
    <property type="molecule type" value="Genomic_DNA"/>
</dbReference>
<dbReference type="SUPFAM" id="SSF55874">
    <property type="entry name" value="ATPase domain of HSP90 chaperone/DNA topoisomerase II/histidine kinase"/>
    <property type="match status" value="1"/>
</dbReference>
<feature type="domain" description="Histidine kinase" evidence="12">
    <location>
        <begin position="238"/>
        <end position="449"/>
    </location>
</feature>
<evidence type="ECO:0000256" key="10">
    <source>
        <dbReference type="ARBA" id="ARBA00023136"/>
    </source>
</evidence>
<keyword evidence="9" id="KW-0902">Two-component regulatory system</keyword>
<keyword evidence="7 13" id="KW-0418">Kinase</keyword>
<evidence type="ECO:0000256" key="6">
    <source>
        <dbReference type="ARBA" id="ARBA00022692"/>
    </source>
</evidence>
<dbReference type="InterPro" id="IPR003594">
    <property type="entry name" value="HATPase_dom"/>
</dbReference>
<dbReference type="SMART" id="SM00388">
    <property type="entry name" value="HisKA"/>
    <property type="match status" value="1"/>
</dbReference>
<proteinExistence type="predicted"/>
<dbReference type="InterPro" id="IPR036097">
    <property type="entry name" value="HisK_dim/P_sf"/>
</dbReference>
<dbReference type="CDD" id="cd00082">
    <property type="entry name" value="HisKA"/>
    <property type="match status" value="1"/>
</dbReference>
<dbReference type="InParanoid" id="A0A2T0H0N9"/>
<evidence type="ECO:0000256" key="11">
    <source>
        <dbReference type="SAM" id="Phobius"/>
    </source>
</evidence>
<protein>
    <recommendedName>
        <fullName evidence="3">histidine kinase</fullName>
        <ecNumber evidence="3">2.7.13.3</ecNumber>
    </recommendedName>
</protein>
<keyword evidence="14" id="KW-1185">Reference proteome</keyword>
<keyword evidence="8 11" id="KW-1133">Transmembrane helix</keyword>
<evidence type="ECO:0000313" key="14">
    <source>
        <dbReference type="Proteomes" id="UP000239352"/>
    </source>
</evidence>
<dbReference type="Gene3D" id="1.10.287.130">
    <property type="match status" value="1"/>
</dbReference>
<dbReference type="Gene3D" id="3.30.565.10">
    <property type="entry name" value="Histidine kinase-like ATPase, C-terminal domain"/>
    <property type="match status" value="1"/>
</dbReference>
<name>A0A2T0H0N9_ACTMO</name>
<feature type="transmembrane region" description="Helical" evidence="11">
    <location>
        <begin position="159"/>
        <end position="179"/>
    </location>
</feature>
<evidence type="ECO:0000256" key="7">
    <source>
        <dbReference type="ARBA" id="ARBA00022777"/>
    </source>
</evidence>
<comment type="catalytic activity">
    <reaction evidence="1">
        <text>ATP + protein L-histidine = ADP + protein N-phospho-L-histidine.</text>
        <dbReference type="EC" id="2.7.13.3"/>
    </reaction>
</comment>
<dbReference type="STRING" id="1050202.GCA_000384035_00618"/>
<dbReference type="SMART" id="SM00387">
    <property type="entry name" value="HATPase_c"/>
    <property type="match status" value="1"/>
</dbReference>
<dbReference type="InterPro" id="IPR004358">
    <property type="entry name" value="Sig_transdc_His_kin-like_C"/>
</dbReference>
<dbReference type="InterPro" id="IPR036890">
    <property type="entry name" value="HATPase_C_sf"/>
</dbReference>
<evidence type="ECO:0000256" key="1">
    <source>
        <dbReference type="ARBA" id="ARBA00000085"/>
    </source>
</evidence>
<dbReference type="Proteomes" id="UP000239352">
    <property type="component" value="Unassembled WGS sequence"/>
</dbReference>
<accession>A0A2T0H0N9</accession>
<sequence length="452" mass="47831">MRTVRNWWNRRTVQTRVTLVAALAALVGVTVLVVISGTLLGWLSLESIDTRLRTEARRAASALSTGTAAREVATPGGVRVLDTAGEPVDGLGPTGLRPWEINTLKTGEGVTGRGAPDGDASRVRWRGTVVPDPSGRPLLVLARSELAVYHDVRSTADRVLVPGALCGVLFVAVATWAAVRAALRPVRRMRLAAAELPVGQRLPVPEADDELRGLALATNEMLDRRDADTERLRRFTGDAAHELRNPVGAIRTQAEVAVLHPDPELAQQTLREISEEALRLSELVDGLLAVARAEAGAGSEGEPVDLVAAARSAVERARSGQERVRIGLVTPFPTAPVLATPSEVSTVLDNLLANATRFARALVRVSVLPAADVVRVVVDDDGPGIPPEHREKVFDRFHRVDPSRAGEHGGAGLGLALVAGTVRGRGGAVRADSAPEGGARIEVRWPPAGSAE</sequence>
<gene>
    <name evidence="13" type="ORF">CEP50_03290</name>
</gene>
<dbReference type="PANTHER" id="PTHR45436:SF5">
    <property type="entry name" value="SENSOR HISTIDINE KINASE TRCS"/>
    <property type="match status" value="1"/>
</dbReference>
<dbReference type="SUPFAM" id="SSF47384">
    <property type="entry name" value="Homodimeric domain of signal transducing histidine kinase"/>
    <property type="match status" value="1"/>
</dbReference>
<reference evidence="13 14" key="1">
    <citation type="submission" date="2018-03" db="EMBL/GenBank/DDBJ databases">
        <title>Actinopolyspora mortivallis from Sahara, screening for active biomolecules.</title>
        <authorList>
            <person name="Selama O."/>
            <person name="Wellington E.M.H."/>
            <person name="Hacene H."/>
        </authorList>
    </citation>
    <scope>NUCLEOTIDE SEQUENCE [LARGE SCALE GENOMIC DNA]</scope>
    <source>
        <strain evidence="13 14">M5A</strain>
    </source>
</reference>
<evidence type="ECO:0000256" key="3">
    <source>
        <dbReference type="ARBA" id="ARBA00012438"/>
    </source>
</evidence>
<keyword evidence="4" id="KW-0597">Phosphoprotein</keyword>
<comment type="subcellular location">
    <subcellularLocation>
        <location evidence="2">Cell membrane</location>
    </subcellularLocation>
</comment>
<dbReference type="EC" id="2.7.13.3" evidence="3"/>
<keyword evidence="10 11" id="KW-0472">Membrane</keyword>
<dbReference type="CDD" id="cd06225">
    <property type="entry name" value="HAMP"/>
    <property type="match status" value="1"/>
</dbReference>
<keyword evidence="5" id="KW-0808">Transferase</keyword>
<evidence type="ECO:0000256" key="9">
    <source>
        <dbReference type="ARBA" id="ARBA00023012"/>
    </source>
</evidence>
<dbReference type="InterPro" id="IPR003661">
    <property type="entry name" value="HisK_dim/P_dom"/>
</dbReference>
<feature type="transmembrane region" description="Helical" evidence="11">
    <location>
        <begin position="20"/>
        <end position="43"/>
    </location>
</feature>
<dbReference type="GO" id="GO:0005886">
    <property type="term" value="C:plasma membrane"/>
    <property type="evidence" value="ECO:0007669"/>
    <property type="project" value="UniProtKB-SubCell"/>
</dbReference>
<dbReference type="PRINTS" id="PR00344">
    <property type="entry name" value="BCTRLSENSOR"/>
</dbReference>
<dbReference type="PANTHER" id="PTHR45436">
    <property type="entry name" value="SENSOR HISTIDINE KINASE YKOH"/>
    <property type="match status" value="1"/>
</dbReference>
<evidence type="ECO:0000256" key="2">
    <source>
        <dbReference type="ARBA" id="ARBA00004236"/>
    </source>
</evidence>
<dbReference type="AlphaFoldDB" id="A0A2T0H0N9"/>
<dbReference type="PROSITE" id="PS50109">
    <property type="entry name" value="HIS_KIN"/>
    <property type="match status" value="1"/>
</dbReference>
<organism evidence="13 14">
    <name type="scientific">Actinopolyspora mortivallis</name>
    <dbReference type="NCBI Taxonomy" id="33906"/>
    <lineage>
        <taxon>Bacteria</taxon>
        <taxon>Bacillati</taxon>
        <taxon>Actinomycetota</taxon>
        <taxon>Actinomycetes</taxon>
        <taxon>Actinopolysporales</taxon>
        <taxon>Actinopolysporaceae</taxon>
        <taxon>Actinopolyspora</taxon>
    </lineage>
</organism>